<feature type="signal peptide" evidence="1">
    <location>
        <begin position="1"/>
        <end position="24"/>
    </location>
</feature>
<name>A0A846WKT5_9ACTN</name>
<reference evidence="2 3" key="1">
    <citation type="submission" date="2020-04" db="EMBL/GenBank/DDBJ databases">
        <title>MicrobeNet Type strains.</title>
        <authorList>
            <person name="Nicholson A.C."/>
        </authorList>
    </citation>
    <scope>NUCLEOTIDE SEQUENCE [LARGE SCALE GENOMIC DNA]</scope>
    <source>
        <strain evidence="2 3">ATCC BAA-14</strain>
    </source>
</reference>
<organism evidence="2 3">
    <name type="scientific">Gordonia polyisoprenivorans</name>
    <dbReference type="NCBI Taxonomy" id="84595"/>
    <lineage>
        <taxon>Bacteria</taxon>
        <taxon>Bacillati</taxon>
        <taxon>Actinomycetota</taxon>
        <taxon>Actinomycetes</taxon>
        <taxon>Mycobacteriales</taxon>
        <taxon>Gordoniaceae</taxon>
        <taxon>Gordonia</taxon>
    </lineage>
</organism>
<evidence type="ECO:0000313" key="2">
    <source>
        <dbReference type="EMBL" id="NKY01747.1"/>
    </source>
</evidence>
<sequence>MKKTMKRAVAAVAVAAGIAGGSMAAAGEAQAATGPGDLALFGGVNCYWKNWGPTWDNLPGWRMHRWISVRNIGGATMHNVTITELGGAAIRVPARTKAQAIAAGAVPSTARNTVSGELLPGQAFQPTQLETTWVGCWPSSISGYTIGSEVENPTNNFGFWANVQQAPGNQQTVPDAPSGTN</sequence>
<evidence type="ECO:0008006" key="4">
    <source>
        <dbReference type="Google" id="ProtNLM"/>
    </source>
</evidence>
<evidence type="ECO:0000256" key="1">
    <source>
        <dbReference type="SAM" id="SignalP"/>
    </source>
</evidence>
<evidence type="ECO:0000313" key="3">
    <source>
        <dbReference type="Proteomes" id="UP000563898"/>
    </source>
</evidence>
<dbReference type="Proteomes" id="UP000563898">
    <property type="component" value="Unassembled WGS sequence"/>
</dbReference>
<gene>
    <name evidence="2" type="ORF">HGA05_09200</name>
</gene>
<proteinExistence type="predicted"/>
<comment type="caution">
    <text evidence="2">The sequence shown here is derived from an EMBL/GenBank/DDBJ whole genome shotgun (WGS) entry which is preliminary data.</text>
</comment>
<accession>A0A846WKT5</accession>
<dbReference type="RefSeq" id="WP_006371905.1">
    <property type="nucleotide sequence ID" value="NZ_CP085887.1"/>
</dbReference>
<dbReference type="EMBL" id="JAAXPC010000004">
    <property type="protein sequence ID" value="NKY01747.1"/>
    <property type="molecule type" value="Genomic_DNA"/>
</dbReference>
<dbReference type="OMA" id="SKWSARE"/>
<dbReference type="GeneID" id="90161358"/>
<dbReference type="AlphaFoldDB" id="A0A846WKT5"/>
<keyword evidence="1" id="KW-0732">Signal</keyword>
<feature type="chain" id="PRO_5039614339" description="Secreted protein" evidence="1">
    <location>
        <begin position="25"/>
        <end position="181"/>
    </location>
</feature>
<protein>
    <recommendedName>
        <fullName evidence="4">Secreted protein</fullName>
    </recommendedName>
</protein>